<gene>
    <name evidence="1" type="ORF">C494_20048</name>
</gene>
<comment type="caution">
    <text evidence="1">The sequence shown here is derived from an EMBL/GenBank/DDBJ whole genome shotgun (WGS) entry which is preliminary data.</text>
</comment>
<name>L9VZH6_9EURY</name>
<evidence type="ECO:0000313" key="2">
    <source>
        <dbReference type="Proteomes" id="UP000011690"/>
    </source>
</evidence>
<organism evidence="1 2">
    <name type="scientific">Natronorubrum bangense JCM 10635</name>
    <dbReference type="NCBI Taxonomy" id="1227500"/>
    <lineage>
        <taxon>Archaea</taxon>
        <taxon>Methanobacteriati</taxon>
        <taxon>Methanobacteriota</taxon>
        <taxon>Stenosarchaea group</taxon>
        <taxon>Halobacteria</taxon>
        <taxon>Halobacteriales</taxon>
        <taxon>Natrialbaceae</taxon>
        <taxon>Natronorubrum</taxon>
    </lineage>
</organism>
<evidence type="ECO:0000313" key="1">
    <source>
        <dbReference type="EMBL" id="ELY42634.1"/>
    </source>
</evidence>
<dbReference type="EMBL" id="AOHY01000059">
    <property type="protein sequence ID" value="ELY42634.1"/>
    <property type="molecule type" value="Genomic_DNA"/>
</dbReference>
<accession>L9VZH6</accession>
<dbReference type="Proteomes" id="UP000011690">
    <property type="component" value="Unassembled WGS sequence"/>
</dbReference>
<dbReference type="RefSeq" id="WP_006068116.1">
    <property type="nucleotide sequence ID" value="NZ_AOHY01000059.1"/>
</dbReference>
<dbReference type="PATRIC" id="fig|1227500.6.peg.4050"/>
<keyword evidence="2" id="KW-1185">Reference proteome</keyword>
<sequence length="262" mass="29479">MATTNATQVRSVFHDGKERKIKRIDLHPGEEIQYTKALTRLSTHTRYSLTFGILIVTDQRVLFSPAGYTRRVPAKTWSADLDAIESIHCERKQFNVKDLAVGLFMHPVAKLSRRFIKTLCIETADGRKQYFTIESQFSRSVHLNHLRKHKVEEVVDELRNETGADCTSPATRPMSEEERKQELINSDSEHPVATAIVVHSESVLPAEKDTVRQHLLHQSVATGQVLNVDGAEIAVISTKPTTGTAFGAHKATVVKQTRIRFD</sequence>
<reference evidence="1 2" key="1">
    <citation type="journal article" date="2014" name="PLoS Genet.">
        <title>Phylogenetically driven sequencing of extremely halophilic archaea reveals strategies for static and dynamic osmo-response.</title>
        <authorList>
            <person name="Becker E.A."/>
            <person name="Seitzer P.M."/>
            <person name="Tritt A."/>
            <person name="Larsen D."/>
            <person name="Krusor M."/>
            <person name="Yao A.I."/>
            <person name="Wu D."/>
            <person name="Madern D."/>
            <person name="Eisen J.A."/>
            <person name="Darling A.E."/>
            <person name="Facciotti M.T."/>
        </authorList>
    </citation>
    <scope>NUCLEOTIDE SEQUENCE [LARGE SCALE GENOMIC DNA]</scope>
    <source>
        <strain evidence="1 2">JCM 10635</strain>
    </source>
</reference>
<proteinExistence type="predicted"/>
<protein>
    <submittedName>
        <fullName evidence="1">Uncharacterized protein</fullName>
    </submittedName>
</protein>
<dbReference type="AlphaFoldDB" id="L9VZH6"/>